<feature type="domain" description="C2H2-type" evidence="11">
    <location>
        <begin position="425"/>
        <end position="452"/>
    </location>
</feature>
<evidence type="ECO:0000256" key="5">
    <source>
        <dbReference type="ARBA" id="ARBA00022833"/>
    </source>
</evidence>
<evidence type="ECO:0000256" key="1">
    <source>
        <dbReference type="ARBA" id="ARBA00004123"/>
    </source>
</evidence>
<dbReference type="InterPro" id="IPR036236">
    <property type="entry name" value="Znf_C2H2_sf"/>
</dbReference>
<dbReference type="Proteomes" id="UP001165289">
    <property type="component" value="Unassembled WGS sequence"/>
</dbReference>
<feature type="domain" description="C2H2-type" evidence="11">
    <location>
        <begin position="254"/>
        <end position="281"/>
    </location>
</feature>
<organism evidence="12 13">
    <name type="scientific">Oopsacas minuta</name>
    <dbReference type="NCBI Taxonomy" id="111878"/>
    <lineage>
        <taxon>Eukaryota</taxon>
        <taxon>Metazoa</taxon>
        <taxon>Porifera</taxon>
        <taxon>Hexactinellida</taxon>
        <taxon>Hexasterophora</taxon>
        <taxon>Lyssacinosida</taxon>
        <taxon>Leucopsacidae</taxon>
        <taxon>Oopsacas</taxon>
    </lineage>
</organism>
<dbReference type="InterPro" id="IPR013087">
    <property type="entry name" value="Znf_C2H2_type"/>
</dbReference>
<name>A0AAV7KGC8_9METZ</name>
<evidence type="ECO:0000256" key="7">
    <source>
        <dbReference type="ARBA" id="ARBA00023163"/>
    </source>
</evidence>
<evidence type="ECO:0000256" key="6">
    <source>
        <dbReference type="ARBA" id="ARBA00023015"/>
    </source>
</evidence>
<evidence type="ECO:0000256" key="2">
    <source>
        <dbReference type="ARBA" id="ARBA00022723"/>
    </source>
</evidence>
<proteinExistence type="predicted"/>
<accession>A0AAV7KGC8</accession>
<dbReference type="Gene3D" id="3.30.160.60">
    <property type="entry name" value="Classic Zinc Finger"/>
    <property type="match status" value="7"/>
</dbReference>
<sequence>MERKFDVFLHEKISEENFSFGTSIDSSDDDIVDTNNVIHPSNQSGMFVDDDIVVKIESLLDVNFLSGSNMDYTERTEIRQNVPFFGFPFEKPLWKYVDVPPQIHIISQQQQQQQQQIEDEIQTTVSQSKTDLQCIFCKVSFDSNHKLCWHQVSCPNNPFIDLDTNKQLVNNCDTCNQSFRSKDDLDYHTCTSKHDKKYSCEICGKTYSNICVKIRHMHSHSNIRPHECDVCHKSFLRKEYLTSHYRVHSGDRPYSCQICGKTFAYTSAKRSHMKLHRTKPYACSICSRNYVSTEKLSLSNSQDSDLKVYTCDRCVKNTETIQQIVETHGVIQTSENSSIPQTSVHIPKTSKENIRNLKCKHCPRVYIRQSDLTKHSRTHFSTPTPSMTTTIPHTNVTNPIPNESALEFPPHIESPSLLVPEQTTFECHLCNRTFNAKRLLVRHVYAHLGIKPYSCSICDKKYARKEDLILHIRTHTGERPFSCDICDKRFIRRRSYKLHRRTHAEGGDTEVPEDGGDVELTDNVVSLGVPEN</sequence>
<feature type="compositionally biased region" description="Low complexity" evidence="10">
    <location>
        <begin position="379"/>
        <end position="394"/>
    </location>
</feature>
<dbReference type="AlphaFoldDB" id="A0AAV7KGC8"/>
<evidence type="ECO:0000256" key="10">
    <source>
        <dbReference type="SAM" id="MobiDB-lite"/>
    </source>
</evidence>
<feature type="domain" description="C2H2-type" evidence="11">
    <location>
        <begin position="453"/>
        <end position="480"/>
    </location>
</feature>
<evidence type="ECO:0000313" key="12">
    <source>
        <dbReference type="EMBL" id="KAI6660343.1"/>
    </source>
</evidence>
<evidence type="ECO:0000256" key="3">
    <source>
        <dbReference type="ARBA" id="ARBA00022737"/>
    </source>
</evidence>
<reference evidence="12 13" key="1">
    <citation type="journal article" date="2023" name="BMC Biol.">
        <title>The compact genome of the sponge Oopsacas minuta (Hexactinellida) is lacking key metazoan core genes.</title>
        <authorList>
            <person name="Santini S."/>
            <person name="Schenkelaars Q."/>
            <person name="Jourda C."/>
            <person name="Duchesne M."/>
            <person name="Belahbib H."/>
            <person name="Rocher C."/>
            <person name="Selva M."/>
            <person name="Riesgo A."/>
            <person name="Vervoort M."/>
            <person name="Leys S.P."/>
            <person name="Kodjabachian L."/>
            <person name="Le Bivic A."/>
            <person name="Borchiellini C."/>
            <person name="Claverie J.M."/>
            <person name="Renard E."/>
        </authorList>
    </citation>
    <scope>NUCLEOTIDE SEQUENCE [LARGE SCALE GENOMIC DNA]</scope>
    <source>
        <strain evidence="12">SPO-2</strain>
    </source>
</reference>
<dbReference type="PANTHER" id="PTHR16515">
    <property type="entry name" value="PR DOMAIN ZINC FINGER PROTEIN"/>
    <property type="match status" value="1"/>
</dbReference>
<dbReference type="GO" id="GO:0008270">
    <property type="term" value="F:zinc ion binding"/>
    <property type="evidence" value="ECO:0007669"/>
    <property type="project" value="UniProtKB-KW"/>
</dbReference>
<dbReference type="FunFam" id="3.30.160.60:FF:000012">
    <property type="entry name" value="RB-associated KRAB zinc finger protein-like"/>
    <property type="match status" value="1"/>
</dbReference>
<protein>
    <submittedName>
        <fullName evidence="12">Zinc finger protein 2-like</fullName>
    </submittedName>
</protein>
<keyword evidence="5" id="KW-0862">Zinc</keyword>
<dbReference type="PROSITE" id="PS50157">
    <property type="entry name" value="ZINC_FINGER_C2H2_2"/>
    <property type="match status" value="7"/>
</dbReference>
<feature type="domain" description="C2H2-type" evidence="11">
    <location>
        <begin position="198"/>
        <end position="225"/>
    </location>
</feature>
<dbReference type="GO" id="GO:1990837">
    <property type="term" value="F:sequence-specific double-stranded DNA binding"/>
    <property type="evidence" value="ECO:0007669"/>
    <property type="project" value="UniProtKB-ARBA"/>
</dbReference>
<dbReference type="SMART" id="SM00355">
    <property type="entry name" value="ZnF_C2H2"/>
    <property type="match status" value="9"/>
</dbReference>
<dbReference type="GO" id="GO:0005634">
    <property type="term" value="C:nucleus"/>
    <property type="evidence" value="ECO:0007669"/>
    <property type="project" value="UniProtKB-SubCell"/>
</dbReference>
<dbReference type="PANTHER" id="PTHR16515:SF49">
    <property type="entry name" value="GASTRULA ZINC FINGER PROTEIN XLCGF49.1-LIKE-RELATED"/>
    <property type="match status" value="1"/>
</dbReference>
<comment type="subcellular location">
    <subcellularLocation>
        <location evidence="1">Nucleus</location>
    </subcellularLocation>
</comment>
<comment type="caution">
    <text evidence="12">The sequence shown here is derived from an EMBL/GenBank/DDBJ whole genome shotgun (WGS) entry which is preliminary data.</text>
</comment>
<keyword evidence="8" id="KW-0539">Nucleus</keyword>
<keyword evidence="13" id="KW-1185">Reference proteome</keyword>
<dbReference type="GO" id="GO:0010468">
    <property type="term" value="P:regulation of gene expression"/>
    <property type="evidence" value="ECO:0007669"/>
    <property type="project" value="TreeGrafter"/>
</dbReference>
<evidence type="ECO:0000256" key="9">
    <source>
        <dbReference type="PROSITE-ProRule" id="PRU00042"/>
    </source>
</evidence>
<dbReference type="InterPro" id="IPR050331">
    <property type="entry name" value="Zinc_finger"/>
</dbReference>
<keyword evidence="4 9" id="KW-0863">Zinc-finger</keyword>
<keyword evidence="7" id="KW-0804">Transcription</keyword>
<evidence type="ECO:0000313" key="13">
    <source>
        <dbReference type="Proteomes" id="UP001165289"/>
    </source>
</evidence>
<gene>
    <name evidence="12" type="ORF">LOD99_13931</name>
</gene>
<dbReference type="SUPFAM" id="SSF57667">
    <property type="entry name" value="beta-beta-alpha zinc fingers"/>
    <property type="match status" value="5"/>
</dbReference>
<keyword evidence="3" id="KW-0677">Repeat</keyword>
<dbReference type="FunFam" id="3.30.160.60:FF:000446">
    <property type="entry name" value="Zinc finger protein"/>
    <property type="match status" value="1"/>
</dbReference>
<feature type="domain" description="C2H2-type" evidence="11">
    <location>
        <begin position="357"/>
        <end position="384"/>
    </location>
</feature>
<dbReference type="PROSITE" id="PS00028">
    <property type="entry name" value="ZINC_FINGER_C2H2_1"/>
    <property type="match status" value="8"/>
</dbReference>
<keyword evidence="2" id="KW-0479">Metal-binding</keyword>
<dbReference type="FunFam" id="3.30.160.60:FF:000624">
    <property type="entry name" value="zinc finger protein 697"/>
    <property type="match status" value="1"/>
</dbReference>
<evidence type="ECO:0000256" key="4">
    <source>
        <dbReference type="ARBA" id="ARBA00022771"/>
    </source>
</evidence>
<feature type="domain" description="C2H2-type" evidence="11">
    <location>
        <begin position="481"/>
        <end position="504"/>
    </location>
</feature>
<keyword evidence="6" id="KW-0805">Transcription regulation</keyword>
<evidence type="ECO:0000259" key="11">
    <source>
        <dbReference type="PROSITE" id="PS50157"/>
    </source>
</evidence>
<evidence type="ECO:0000256" key="8">
    <source>
        <dbReference type="ARBA" id="ARBA00023242"/>
    </source>
</evidence>
<dbReference type="EMBL" id="JAKMXF010000033">
    <property type="protein sequence ID" value="KAI6660343.1"/>
    <property type="molecule type" value="Genomic_DNA"/>
</dbReference>
<feature type="domain" description="C2H2-type" evidence="11">
    <location>
        <begin position="226"/>
        <end position="253"/>
    </location>
</feature>
<dbReference type="Pfam" id="PF00096">
    <property type="entry name" value="zf-C2H2"/>
    <property type="match status" value="5"/>
</dbReference>
<feature type="region of interest" description="Disordered" evidence="10">
    <location>
        <begin position="373"/>
        <end position="394"/>
    </location>
</feature>
<dbReference type="FunFam" id="3.30.160.60:FF:000303">
    <property type="entry name" value="Zinc finger protein 41"/>
    <property type="match status" value="1"/>
</dbReference>